<comment type="caution">
    <text evidence="2">The sequence shown here is derived from an EMBL/GenBank/DDBJ whole genome shotgun (WGS) entry which is preliminary data.</text>
</comment>
<feature type="chain" id="PRO_5035738808" evidence="1">
    <location>
        <begin position="24"/>
        <end position="246"/>
    </location>
</feature>
<dbReference type="OrthoDB" id="10590898at2759"/>
<protein>
    <submittedName>
        <fullName evidence="2">Uncharacterized protein</fullName>
    </submittedName>
</protein>
<feature type="non-terminal residue" evidence="2">
    <location>
        <position position="1"/>
    </location>
</feature>
<dbReference type="PANTHER" id="PTHR35399">
    <property type="entry name" value="SLR8030 PROTEIN"/>
    <property type="match status" value="1"/>
</dbReference>
<name>A0A8S1J5J0_9CHLO</name>
<evidence type="ECO:0000256" key="1">
    <source>
        <dbReference type="SAM" id="SignalP"/>
    </source>
</evidence>
<evidence type="ECO:0000313" key="2">
    <source>
        <dbReference type="EMBL" id="CAD7702418.1"/>
    </source>
</evidence>
<reference evidence="2" key="1">
    <citation type="submission" date="2020-12" db="EMBL/GenBank/DDBJ databases">
        <authorList>
            <person name="Iha C."/>
        </authorList>
    </citation>
    <scope>NUCLEOTIDE SEQUENCE</scope>
</reference>
<feature type="signal peptide" evidence="1">
    <location>
        <begin position="1"/>
        <end position="23"/>
    </location>
</feature>
<dbReference type="PANTHER" id="PTHR35399:SF2">
    <property type="entry name" value="DUF839 DOMAIN-CONTAINING PROTEIN"/>
    <property type="match status" value="1"/>
</dbReference>
<dbReference type="EMBL" id="CAJHUC010001821">
    <property type="protein sequence ID" value="CAD7702418.1"/>
    <property type="molecule type" value="Genomic_DNA"/>
</dbReference>
<organism evidence="2 3">
    <name type="scientific">Ostreobium quekettii</name>
    <dbReference type="NCBI Taxonomy" id="121088"/>
    <lineage>
        <taxon>Eukaryota</taxon>
        <taxon>Viridiplantae</taxon>
        <taxon>Chlorophyta</taxon>
        <taxon>core chlorophytes</taxon>
        <taxon>Ulvophyceae</taxon>
        <taxon>TCBD clade</taxon>
        <taxon>Bryopsidales</taxon>
        <taxon>Ostreobineae</taxon>
        <taxon>Ostreobiaceae</taxon>
        <taxon>Ostreobium</taxon>
    </lineage>
</organism>
<dbReference type="Proteomes" id="UP000708148">
    <property type="component" value="Unassembled WGS sequence"/>
</dbReference>
<keyword evidence="3" id="KW-1185">Reference proteome</keyword>
<dbReference type="AlphaFoldDB" id="A0A8S1J5J0"/>
<evidence type="ECO:0000313" key="3">
    <source>
        <dbReference type="Proteomes" id="UP000708148"/>
    </source>
</evidence>
<accession>A0A8S1J5J0</accession>
<sequence length="246" mass="27855">MARCGAATLLLLCALALVADAGAKMVWDDLMYANTNNEKHQVLYSAHVVIDDEEIPTKFELLLRSGDEDPSGSGEVWGQQYDREGNKIFEINNVTFDRTDVLEISNDQDFTSILQVGSKLFTVAHFESKQPAATYLAELSQDAAGELSVIKFENMDWTEFEGIWVPCAGSVTPWQTHLGSEEFGPNARYISFETQEEWDALKQTSIGGIANTTEEFMRWYGKYPAEVDFAFIKENFNPYYYGYPWE</sequence>
<gene>
    <name evidence="2" type="ORF">OSTQU699_LOCUS7775</name>
</gene>
<keyword evidence="1" id="KW-0732">Signal</keyword>
<proteinExistence type="predicted"/>